<feature type="domain" description="HTH tetR-type" evidence="5">
    <location>
        <begin position="9"/>
        <end position="69"/>
    </location>
</feature>
<dbReference type="PANTHER" id="PTHR30055">
    <property type="entry name" value="HTH-TYPE TRANSCRIPTIONAL REGULATOR RUTR"/>
    <property type="match status" value="1"/>
</dbReference>
<evidence type="ECO:0000313" key="6">
    <source>
        <dbReference type="EMBL" id="GAA3074010.1"/>
    </source>
</evidence>
<reference evidence="7" key="1">
    <citation type="journal article" date="2019" name="Int. J. Syst. Evol. Microbiol.">
        <title>The Global Catalogue of Microorganisms (GCM) 10K type strain sequencing project: providing services to taxonomists for standard genome sequencing and annotation.</title>
        <authorList>
            <consortium name="The Broad Institute Genomics Platform"/>
            <consortium name="The Broad Institute Genome Sequencing Center for Infectious Disease"/>
            <person name="Wu L."/>
            <person name="Ma J."/>
        </authorList>
    </citation>
    <scope>NUCLEOTIDE SEQUENCE [LARGE SCALE GENOMIC DNA]</scope>
    <source>
        <strain evidence="7">JCM 9091</strain>
    </source>
</reference>
<dbReference type="PANTHER" id="PTHR30055:SF220">
    <property type="entry name" value="TETR-FAMILY REGULATORY PROTEIN"/>
    <property type="match status" value="1"/>
</dbReference>
<dbReference type="Pfam" id="PF00440">
    <property type="entry name" value="TetR_N"/>
    <property type="match status" value="1"/>
</dbReference>
<accession>A0ABP6M2T4</accession>
<evidence type="ECO:0000256" key="1">
    <source>
        <dbReference type="ARBA" id="ARBA00023015"/>
    </source>
</evidence>
<dbReference type="PROSITE" id="PS50977">
    <property type="entry name" value="HTH_TETR_2"/>
    <property type="match status" value="1"/>
</dbReference>
<evidence type="ECO:0000259" key="5">
    <source>
        <dbReference type="PROSITE" id="PS50977"/>
    </source>
</evidence>
<dbReference type="RefSeq" id="WP_234519941.1">
    <property type="nucleotide sequence ID" value="NZ_BAAAUF010000078.1"/>
</dbReference>
<comment type="caution">
    <text evidence="6">The sequence shown here is derived from an EMBL/GenBank/DDBJ whole genome shotgun (WGS) entry which is preliminary data.</text>
</comment>
<dbReference type="EMBL" id="BAAAUF010000078">
    <property type="protein sequence ID" value="GAA3074010.1"/>
    <property type="molecule type" value="Genomic_DNA"/>
</dbReference>
<dbReference type="Proteomes" id="UP001501532">
    <property type="component" value="Unassembled WGS sequence"/>
</dbReference>
<keyword evidence="2 4" id="KW-0238">DNA-binding</keyword>
<evidence type="ECO:0000256" key="2">
    <source>
        <dbReference type="ARBA" id="ARBA00023125"/>
    </source>
</evidence>
<dbReference type="Gene3D" id="1.10.357.10">
    <property type="entry name" value="Tetracycline Repressor, domain 2"/>
    <property type="match status" value="1"/>
</dbReference>
<dbReference type="InterPro" id="IPR036271">
    <property type="entry name" value="Tet_transcr_reg_TetR-rel_C_sf"/>
</dbReference>
<evidence type="ECO:0000256" key="4">
    <source>
        <dbReference type="PROSITE-ProRule" id="PRU00335"/>
    </source>
</evidence>
<name>A0ABP6M2T4_9ACTN</name>
<feature type="DNA-binding region" description="H-T-H motif" evidence="4">
    <location>
        <begin position="32"/>
        <end position="51"/>
    </location>
</feature>
<gene>
    <name evidence="6" type="ORF">GCM10010448_65760</name>
</gene>
<keyword evidence="1" id="KW-0805">Transcription regulation</keyword>
<proteinExistence type="predicted"/>
<dbReference type="InterPro" id="IPR050109">
    <property type="entry name" value="HTH-type_TetR-like_transc_reg"/>
</dbReference>
<dbReference type="InterPro" id="IPR025996">
    <property type="entry name" value="MT1864/Rv1816-like_C"/>
</dbReference>
<protein>
    <submittedName>
        <fullName evidence="6">TetR-like C-terminal domain-containing protein</fullName>
    </submittedName>
</protein>
<evidence type="ECO:0000256" key="3">
    <source>
        <dbReference type="ARBA" id="ARBA00023163"/>
    </source>
</evidence>
<evidence type="ECO:0000313" key="7">
    <source>
        <dbReference type="Proteomes" id="UP001501532"/>
    </source>
</evidence>
<dbReference type="SUPFAM" id="SSF48498">
    <property type="entry name" value="Tetracyclin repressor-like, C-terminal domain"/>
    <property type="match status" value="1"/>
</dbReference>
<sequence length="197" mass="20916">MPEGSYHHGNLRAALLERAEAVLTESGPVGLSLRGLARDLGVSHAAPTRHFRDRQAILDALVVSGFTELNRRLQAAADDPGAVEQRLIGLGRAYLRFAVERAALLQLMFAAKHDEQSSQELRELGHRALEIAASVITEAQQGGAVRPGDPVRLAQVAFSTVHGLATLAVGGLLDDTPLDEAADLSLQVLLAGLRATP</sequence>
<dbReference type="Pfam" id="PF13305">
    <property type="entry name" value="TetR_C_33"/>
    <property type="match status" value="1"/>
</dbReference>
<dbReference type="SUPFAM" id="SSF46689">
    <property type="entry name" value="Homeodomain-like"/>
    <property type="match status" value="1"/>
</dbReference>
<dbReference type="InterPro" id="IPR001647">
    <property type="entry name" value="HTH_TetR"/>
</dbReference>
<dbReference type="InterPro" id="IPR009057">
    <property type="entry name" value="Homeodomain-like_sf"/>
</dbReference>
<keyword evidence="7" id="KW-1185">Reference proteome</keyword>
<organism evidence="6 7">
    <name type="scientific">Streptomyces glomeratus</name>
    <dbReference type="NCBI Taxonomy" id="284452"/>
    <lineage>
        <taxon>Bacteria</taxon>
        <taxon>Bacillati</taxon>
        <taxon>Actinomycetota</taxon>
        <taxon>Actinomycetes</taxon>
        <taxon>Kitasatosporales</taxon>
        <taxon>Streptomycetaceae</taxon>
        <taxon>Streptomyces</taxon>
    </lineage>
</organism>
<keyword evidence="3" id="KW-0804">Transcription</keyword>